<gene>
    <name evidence="1" type="ORF">SLEP1_g60120</name>
</gene>
<protein>
    <submittedName>
        <fullName evidence="1">Uncharacterized protein</fullName>
    </submittedName>
</protein>
<evidence type="ECO:0000313" key="1">
    <source>
        <dbReference type="EMBL" id="GKV53601.1"/>
    </source>
</evidence>
<comment type="caution">
    <text evidence="1">The sequence shown here is derived from an EMBL/GenBank/DDBJ whole genome shotgun (WGS) entry which is preliminary data.</text>
</comment>
<name>A0AAV5MUD5_9ROSI</name>
<dbReference type="Proteomes" id="UP001054252">
    <property type="component" value="Unassembled WGS sequence"/>
</dbReference>
<accession>A0AAV5MUD5</accession>
<evidence type="ECO:0000313" key="2">
    <source>
        <dbReference type="Proteomes" id="UP001054252"/>
    </source>
</evidence>
<dbReference type="Pfam" id="PF02992">
    <property type="entry name" value="Transposase_21"/>
    <property type="match status" value="1"/>
</dbReference>
<dbReference type="AlphaFoldDB" id="A0AAV5MUD5"/>
<feature type="non-terminal residue" evidence="1">
    <location>
        <position position="206"/>
    </location>
</feature>
<dbReference type="PANTHER" id="PTHR10775:SF182">
    <property type="entry name" value="TRANSPOSON, EN_SPM-LIKE, TRANSPOSASE-ASSOCIATED DOMAIN PROTEIN-RELATED"/>
    <property type="match status" value="1"/>
</dbReference>
<dbReference type="PANTHER" id="PTHR10775">
    <property type="entry name" value="OS08G0208400 PROTEIN"/>
    <property type="match status" value="1"/>
</dbReference>
<sequence>MCVGLQGGHQMLMRMLKLKNWEVRGSKKRNLQKYCIIFLLSQGSKECLSSKTSSSMRWHFEGRRKDGLMRHPADSLLWKSFDAQHKDFSSDAHNIRLGVASDSFNPFKHLSSVYSIWPVVLIPYNLPTWLRMKQTSFILSMIIPGPKGPGNDIDVYLQPLVEELKLWDSVDTYDATSKGTFKIQAALLWTISDFPGLSMLSRQSTQ</sequence>
<dbReference type="InterPro" id="IPR004242">
    <property type="entry name" value="Transposase_21"/>
</dbReference>
<reference evidence="1 2" key="1">
    <citation type="journal article" date="2021" name="Commun. Biol.">
        <title>The genome of Shorea leprosula (Dipterocarpaceae) highlights the ecological relevance of drought in aseasonal tropical rainforests.</title>
        <authorList>
            <person name="Ng K.K.S."/>
            <person name="Kobayashi M.J."/>
            <person name="Fawcett J.A."/>
            <person name="Hatakeyama M."/>
            <person name="Paape T."/>
            <person name="Ng C.H."/>
            <person name="Ang C.C."/>
            <person name="Tnah L.H."/>
            <person name="Lee C.T."/>
            <person name="Nishiyama T."/>
            <person name="Sese J."/>
            <person name="O'Brien M.J."/>
            <person name="Copetti D."/>
            <person name="Mohd Noor M.I."/>
            <person name="Ong R.C."/>
            <person name="Putra M."/>
            <person name="Sireger I.Z."/>
            <person name="Indrioko S."/>
            <person name="Kosugi Y."/>
            <person name="Izuno A."/>
            <person name="Isagi Y."/>
            <person name="Lee S.L."/>
            <person name="Shimizu K.K."/>
        </authorList>
    </citation>
    <scope>NUCLEOTIDE SEQUENCE [LARGE SCALE GENOMIC DNA]</scope>
    <source>
        <strain evidence="1">214</strain>
    </source>
</reference>
<dbReference type="EMBL" id="BPVZ01001580">
    <property type="protein sequence ID" value="GKV53601.1"/>
    <property type="molecule type" value="Genomic_DNA"/>
</dbReference>
<proteinExistence type="predicted"/>
<keyword evidence="2" id="KW-1185">Reference proteome</keyword>
<organism evidence="1 2">
    <name type="scientific">Rubroshorea leprosula</name>
    <dbReference type="NCBI Taxonomy" id="152421"/>
    <lineage>
        <taxon>Eukaryota</taxon>
        <taxon>Viridiplantae</taxon>
        <taxon>Streptophyta</taxon>
        <taxon>Embryophyta</taxon>
        <taxon>Tracheophyta</taxon>
        <taxon>Spermatophyta</taxon>
        <taxon>Magnoliopsida</taxon>
        <taxon>eudicotyledons</taxon>
        <taxon>Gunneridae</taxon>
        <taxon>Pentapetalae</taxon>
        <taxon>rosids</taxon>
        <taxon>malvids</taxon>
        <taxon>Malvales</taxon>
        <taxon>Dipterocarpaceae</taxon>
        <taxon>Rubroshorea</taxon>
    </lineage>
</organism>